<protein>
    <recommendedName>
        <fullName evidence="4">Integral membrane protein</fullName>
    </recommendedName>
</protein>
<evidence type="ECO:0000256" key="2">
    <source>
        <dbReference type="SAM" id="SignalP"/>
    </source>
</evidence>
<dbReference type="EMBL" id="CADCTE010000139">
    <property type="protein sequence ID" value="CAA9256881.1"/>
    <property type="molecule type" value="Genomic_DNA"/>
</dbReference>
<evidence type="ECO:0000313" key="3">
    <source>
        <dbReference type="EMBL" id="CAA9256881.1"/>
    </source>
</evidence>
<keyword evidence="1" id="KW-1133">Transmembrane helix</keyword>
<proteinExistence type="predicted"/>
<feature type="transmembrane region" description="Helical" evidence="1">
    <location>
        <begin position="253"/>
        <end position="275"/>
    </location>
</feature>
<sequence length="281" mass="28405">MRTLASAFFALAALALTGGALSAAWTESRLVDQQGFVDLAGPLAKDTEFQQALTGALAGEVSRGAGLPGPLQNLVRPAIENAASSVTRMAGYPRAWEESLRISHRLTLSRAPSDPNAQTPAVVSLDLKPLAGLLSQQVGTGLGINVPVPQNTTVEVGRLERGGALSLVSRIAQLWPALALGAGTCAVLALALARKRSTTLALLGAGGAGLGVLGWLGAGLIPDAAAGAAGSSAVARIFVRGFAGRVSTDLAEASLPVVAGGAMVLAVGVALRFTFGRRSMR</sequence>
<evidence type="ECO:0000256" key="1">
    <source>
        <dbReference type="SAM" id="Phobius"/>
    </source>
</evidence>
<keyword evidence="1" id="KW-0812">Transmembrane</keyword>
<accession>A0A6J4IMB6</accession>
<keyword evidence="1" id="KW-0472">Membrane</keyword>
<reference evidence="3" key="1">
    <citation type="submission" date="2020-02" db="EMBL/GenBank/DDBJ databases">
        <authorList>
            <person name="Meier V. D."/>
        </authorList>
    </citation>
    <scope>NUCLEOTIDE SEQUENCE</scope>
    <source>
        <strain evidence="3">AVDCRST_MAG83</strain>
    </source>
</reference>
<gene>
    <name evidence="3" type="ORF">AVDCRST_MAG83-2524</name>
</gene>
<feature type="signal peptide" evidence="2">
    <location>
        <begin position="1"/>
        <end position="22"/>
    </location>
</feature>
<feature type="transmembrane region" description="Helical" evidence="1">
    <location>
        <begin position="200"/>
        <end position="221"/>
    </location>
</feature>
<dbReference type="RefSeq" id="WP_294568574.1">
    <property type="nucleotide sequence ID" value="NZ_CADCTE010000139.1"/>
</dbReference>
<evidence type="ECO:0008006" key="4">
    <source>
        <dbReference type="Google" id="ProtNLM"/>
    </source>
</evidence>
<feature type="chain" id="PRO_5027012883" description="Integral membrane protein" evidence="2">
    <location>
        <begin position="23"/>
        <end position="281"/>
    </location>
</feature>
<organism evidence="3">
    <name type="scientific">uncultured Arthrobacter sp</name>
    <dbReference type="NCBI Taxonomy" id="114050"/>
    <lineage>
        <taxon>Bacteria</taxon>
        <taxon>Bacillati</taxon>
        <taxon>Actinomycetota</taxon>
        <taxon>Actinomycetes</taxon>
        <taxon>Micrococcales</taxon>
        <taxon>Micrococcaceae</taxon>
        <taxon>Arthrobacter</taxon>
        <taxon>environmental samples</taxon>
    </lineage>
</organism>
<name>A0A6J4IMB6_9MICC</name>
<keyword evidence="2" id="KW-0732">Signal</keyword>
<feature type="transmembrane region" description="Helical" evidence="1">
    <location>
        <begin position="174"/>
        <end position="193"/>
    </location>
</feature>
<dbReference type="AlphaFoldDB" id="A0A6J4IMB6"/>